<dbReference type="InterPro" id="IPR011050">
    <property type="entry name" value="Pectin_lyase_fold/virulence"/>
</dbReference>
<evidence type="ECO:0000256" key="5">
    <source>
        <dbReference type="ARBA" id="ARBA00022801"/>
    </source>
</evidence>
<dbReference type="AlphaFoldDB" id="A0AAE2BX11"/>
<dbReference type="GO" id="GO:0071555">
    <property type="term" value="P:cell wall organization"/>
    <property type="evidence" value="ECO:0007669"/>
    <property type="project" value="UniProtKB-KW"/>
</dbReference>
<evidence type="ECO:0000256" key="4">
    <source>
        <dbReference type="ARBA" id="ARBA00022525"/>
    </source>
</evidence>
<reference evidence="11" key="2">
    <citation type="journal article" date="2024" name="Plant">
        <title>Genomic evolution and insights into agronomic trait innovations of Sesamum species.</title>
        <authorList>
            <person name="Miao H."/>
            <person name="Wang L."/>
            <person name="Qu L."/>
            <person name="Liu H."/>
            <person name="Sun Y."/>
            <person name="Le M."/>
            <person name="Wang Q."/>
            <person name="Wei S."/>
            <person name="Zheng Y."/>
            <person name="Lin W."/>
            <person name="Duan Y."/>
            <person name="Cao H."/>
            <person name="Xiong S."/>
            <person name="Wang X."/>
            <person name="Wei L."/>
            <person name="Li C."/>
            <person name="Ma Q."/>
            <person name="Ju M."/>
            <person name="Zhao R."/>
            <person name="Li G."/>
            <person name="Mu C."/>
            <person name="Tian Q."/>
            <person name="Mei H."/>
            <person name="Zhang T."/>
            <person name="Gao T."/>
            <person name="Zhang H."/>
        </authorList>
    </citation>
    <scope>NUCLEOTIDE SEQUENCE</scope>
    <source>
        <strain evidence="11">K16</strain>
    </source>
</reference>
<gene>
    <name evidence="11" type="ORF">Sango_1192400</name>
</gene>
<evidence type="ECO:0000256" key="1">
    <source>
        <dbReference type="ARBA" id="ARBA00004191"/>
    </source>
</evidence>
<dbReference type="GO" id="GO:0005975">
    <property type="term" value="P:carbohydrate metabolic process"/>
    <property type="evidence" value="ECO:0007669"/>
    <property type="project" value="InterPro"/>
</dbReference>
<dbReference type="EMBL" id="JACGWL010000006">
    <property type="protein sequence ID" value="KAK4400863.1"/>
    <property type="molecule type" value="Genomic_DNA"/>
</dbReference>
<evidence type="ECO:0000256" key="2">
    <source>
        <dbReference type="ARBA" id="ARBA00008834"/>
    </source>
</evidence>
<reference evidence="11" key="1">
    <citation type="submission" date="2020-06" db="EMBL/GenBank/DDBJ databases">
        <authorList>
            <person name="Li T."/>
            <person name="Hu X."/>
            <person name="Zhang T."/>
            <person name="Song X."/>
            <person name="Zhang H."/>
            <person name="Dai N."/>
            <person name="Sheng W."/>
            <person name="Hou X."/>
            <person name="Wei L."/>
        </authorList>
    </citation>
    <scope>NUCLEOTIDE SEQUENCE</scope>
    <source>
        <strain evidence="11">K16</strain>
        <tissue evidence="11">Leaf</tissue>
    </source>
</reference>
<name>A0AAE2BX11_9LAMI</name>
<comment type="caution">
    <text evidence="11">The sequence shown here is derived from an EMBL/GenBank/DDBJ whole genome shotgun (WGS) entry which is preliminary data.</text>
</comment>
<evidence type="ECO:0000313" key="12">
    <source>
        <dbReference type="Proteomes" id="UP001289374"/>
    </source>
</evidence>
<dbReference type="Proteomes" id="UP001289374">
    <property type="component" value="Unassembled WGS sequence"/>
</dbReference>
<evidence type="ECO:0000256" key="7">
    <source>
        <dbReference type="ARBA" id="ARBA00023316"/>
    </source>
</evidence>
<dbReference type="InterPro" id="IPR000743">
    <property type="entry name" value="Glyco_hydro_28"/>
</dbReference>
<evidence type="ECO:0000256" key="6">
    <source>
        <dbReference type="ARBA" id="ARBA00023295"/>
    </source>
</evidence>
<comment type="subcellular location">
    <subcellularLocation>
        <location evidence="1">Secreted</location>
        <location evidence="1">Cell wall</location>
    </subcellularLocation>
</comment>
<keyword evidence="3" id="KW-0134">Cell wall</keyword>
<dbReference type="InterPro" id="IPR012334">
    <property type="entry name" value="Pectin_lyas_fold"/>
</dbReference>
<comment type="similarity">
    <text evidence="2 9">Belongs to the glycosyl hydrolase 28 family.</text>
</comment>
<sequence>MGWRVLIQLRVGTRCLVCGCICAVWRWGSDDTQIEGTIVAPDEPKDWDPKSMRSWLSFYNLTKALFQGNGVIDGSGQKWWAASCKKNKSNPCKGAPSAVTIDSSSAIRVKGLTFQNSQQMNFVIARSNSVRVMDVKVSSPEDSPNTDGIHITDSTNVVLQNCKIGTGDDCISIVNGSSSIKMKNIYCGPGHGISIGSLGKDNSTGIVEKGGSGYVRAVRYQDVRMDDVSNPIIIDQFYCDSPKTCQNQTSAVEISQIMYRNISGTSKSEKAMKFACSDTVPCTRIILNDINLQRSDGTVETFCNSAAGIGYGYIQPSAECLSSSDKDKIIIEKEEEEEEIGQSSTEHLIHTDL</sequence>
<keyword evidence="4" id="KW-0964">Secreted</keyword>
<feature type="chain" id="PRO_5042112753" evidence="10">
    <location>
        <begin position="16"/>
        <end position="353"/>
    </location>
</feature>
<feature type="active site" evidence="8">
    <location>
        <position position="191"/>
    </location>
</feature>
<evidence type="ECO:0000256" key="10">
    <source>
        <dbReference type="SAM" id="SignalP"/>
    </source>
</evidence>
<keyword evidence="5 9" id="KW-0378">Hydrolase</keyword>
<organism evidence="11 12">
    <name type="scientific">Sesamum angolense</name>
    <dbReference type="NCBI Taxonomy" id="2727404"/>
    <lineage>
        <taxon>Eukaryota</taxon>
        <taxon>Viridiplantae</taxon>
        <taxon>Streptophyta</taxon>
        <taxon>Embryophyta</taxon>
        <taxon>Tracheophyta</taxon>
        <taxon>Spermatophyta</taxon>
        <taxon>Magnoliopsida</taxon>
        <taxon>eudicotyledons</taxon>
        <taxon>Gunneridae</taxon>
        <taxon>Pentapetalae</taxon>
        <taxon>asterids</taxon>
        <taxon>lamiids</taxon>
        <taxon>Lamiales</taxon>
        <taxon>Pedaliaceae</taxon>
        <taxon>Sesamum</taxon>
    </lineage>
</organism>
<keyword evidence="6 9" id="KW-0326">Glycosidase</keyword>
<dbReference type="Gene3D" id="2.160.20.10">
    <property type="entry name" value="Single-stranded right-handed beta-helix, Pectin lyase-like"/>
    <property type="match status" value="1"/>
</dbReference>
<protein>
    <submittedName>
        <fullName evidence="11">Polygalacturonase</fullName>
    </submittedName>
</protein>
<dbReference type="GO" id="GO:0004650">
    <property type="term" value="F:polygalacturonase activity"/>
    <property type="evidence" value="ECO:0007669"/>
    <property type="project" value="InterPro"/>
</dbReference>
<dbReference type="Pfam" id="PF00295">
    <property type="entry name" value="Glyco_hydro_28"/>
    <property type="match status" value="2"/>
</dbReference>
<evidence type="ECO:0000256" key="3">
    <source>
        <dbReference type="ARBA" id="ARBA00022512"/>
    </source>
</evidence>
<dbReference type="SUPFAM" id="SSF51126">
    <property type="entry name" value="Pectin lyase-like"/>
    <property type="match status" value="1"/>
</dbReference>
<keyword evidence="12" id="KW-1185">Reference proteome</keyword>
<evidence type="ECO:0000256" key="9">
    <source>
        <dbReference type="RuleBase" id="RU361169"/>
    </source>
</evidence>
<feature type="signal peptide" evidence="10">
    <location>
        <begin position="1"/>
        <end position="15"/>
    </location>
</feature>
<proteinExistence type="inferred from homology"/>
<evidence type="ECO:0000256" key="8">
    <source>
        <dbReference type="PROSITE-ProRule" id="PRU10052"/>
    </source>
</evidence>
<evidence type="ECO:0000313" key="11">
    <source>
        <dbReference type="EMBL" id="KAK4400863.1"/>
    </source>
</evidence>
<keyword evidence="10" id="KW-0732">Signal</keyword>
<dbReference type="PROSITE" id="PS00502">
    <property type="entry name" value="POLYGALACTURONASE"/>
    <property type="match status" value="1"/>
</dbReference>
<keyword evidence="7" id="KW-0961">Cell wall biogenesis/degradation</keyword>
<accession>A0AAE2BX11</accession>
<dbReference type="PANTHER" id="PTHR31375">
    <property type="match status" value="1"/>
</dbReference>